<comment type="caution">
    <text evidence="3">The sequence shown here is derived from an EMBL/GenBank/DDBJ whole genome shotgun (WGS) entry which is preliminary data.</text>
</comment>
<dbReference type="SUPFAM" id="SSF55856">
    <property type="entry name" value="Cytochrome b5-like heme/steroid binding domain"/>
    <property type="match status" value="1"/>
</dbReference>
<gene>
    <name evidence="3" type="ORF">GXN74_04555</name>
</gene>
<dbReference type="InterPro" id="IPR001199">
    <property type="entry name" value="Cyt_B5-like_heme/steroid-bd"/>
</dbReference>
<dbReference type="EMBL" id="JAAEEH010000008">
    <property type="protein sequence ID" value="NDL67018.1"/>
    <property type="molecule type" value="Genomic_DNA"/>
</dbReference>
<proteinExistence type="predicted"/>
<sequence length="125" mass="13275">MEWKGVVCMKTRKMRLLLFLIIPLALTLALAACGSKAPAVNGSQAEELVLTLEELAAFDGKDGNPAYVAVDGVIYDVTESRPWSGGEHNGFSAGKDLTREIKEVSPHGVSKLVGIPVVGRLADTP</sequence>
<protein>
    <recommendedName>
        <fullName evidence="2">Cytochrome b5 heme-binding domain-containing protein</fullName>
    </recommendedName>
</protein>
<dbReference type="Proteomes" id="UP000461585">
    <property type="component" value="Unassembled WGS sequence"/>
</dbReference>
<dbReference type="InterPro" id="IPR036400">
    <property type="entry name" value="Cyt_B5-like_heme/steroid_sf"/>
</dbReference>
<dbReference type="SMART" id="SM01117">
    <property type="entry name" value="Cyt-b5"/>
    <property type="match status" value="1"/>
</dbReference>
<evidence type="ECO:0000313" key="3">
    <source>
        <dbReference type="EMBL" id="NDL67018.1"/>
    </source>
</evidence>
<organism evidence="3 4">
    <name type="scientific">Anaerotalea alkaliphila</name>
    <dbReference type="NCBI Taxonomy" id="2662126"/>
    <lineage>
        <taxon>Bacteria</taxon>
        <taxon>Bacillati</taxon>
        <taxon>Bacillota</taxon>
        <taxon>Clostridia</taxon>
        <taxon>Eubacteriales</taxon>
        <taxon>Anaerotalea</taxon>
    </lineage>
</organism>
<reference evidence="3 4" key="1">
    <citation type="submission" date="2020-01" db="EMBL/GenBank/DDBJ databases">
        <title>Anaeroalcalibacter tamaniensis gen. nov., sp. nov., moderately halophilic strictly anaerobic fermenter bacterium from mud volcano of Taman peninsula.</title>
        <authorList>
            <person name="Frolova A."/>
            <person name="Merkel A.Y."/>
            <person name="Slobodkin A.I."/>
        </authorList>
    </citation>
    <scope>NUCLEOTIDE SEQUENCE [LARGE SCALE GENOMIC DNA]</scope>
    <source>
        <strain evidence="3 4">F-3ap</strain>
    </source>
</reference>
<name>A0A7X5HUQ4_9FIRM</name>
<dbReference type="Pfam" id="PF00173">
    <property type="entry name" value="Cyt-b5"/>
    <property type="match status" value="1"/>
</dbReference>
<dbReference type="Gene3D" id="3.10.120.10">
    <property type="entry name" value="Cytochrome b5-like heme/steroid binding domain"/>
    <property type="match status" value="1"/>
</dbReference>
<evidence type="ECO:0000256" key="1">
    <source>
        <dbReference type="SAM" id="SignalP"/>
    </source>
</evidence>
<evidence type="ECO:0000259" key="2">
    <source>
        <dbReference type="SMART" id="SM01117"/>
    </source>
</evidence>
<feature type="chain" id="PRO_5030559352" description="Cytochrome b5 heme-binding domain-containing protein" evidence="1">
    <location>
        <begin position="32"/>
        <end position="125"/>
    </location>
</feature>
<keyword evidence="1" id="KW-0732">Signal</keyword>
<feature type="signal peptide" evidence="1">
    <location>
        <begin position="1"/>
        <end position="31"/>
    </location>
</feature>
<accession>A0A7X5HUQ4</accession>
<keyword evidence="4" id="KW-1185">Reference proteome</keyword>
<evidence type="ECO:0000313" key="4">
    <source>
        <dbReference type="Proteomes" id="UP000461585"/>
    </source>
</evidence>
<dbReference type="PROSITE" id="PS51257">
    <property type="entry name" value="PROKAR_LIPOPROTEIN"/>
    <property type="match status" value="1"/>
</dbReference>
<dbReference type="AlphaFoldDB" id="A0A7X5HUQ4"/>
<feature type="domain" description="Cytochrome b5 heme-binding" evidence="2">
    <location>
        <begin position="50"/>
        <end position="122"/>
    </location>
</feature>